<feature type="compositionally biased region" description="Basic and acidic residues" evidence="1">
    <location>
        <begin position="95"/>
        <end position="104"/>
    </location>
</feature>
<organism evidence="2 3">
    <name type="scientific">Streptomyces luteireticuli</name>
    <dbReference type="NCBI Taxonomy" id="173858"/>
    <lineage>
        <taxon>Bacteria</taxon>
        <taxon>Bacillati</taxon>
        <taxon>Actinomycetota</taxon>
        <taxon>Actinomycetes</taxon>
        <taxon>Kitasatosporales</taxon>
        <taxon>Streptomycetaceae</taxon>
        <taxon>Streptomyces</taxon>
    </lineage>
</organism>
<feature type="compositionally biased region" description="Low complexity" evidence="1">
    <location>
        <begin position="437"/>
        <end position="455"/>
    </location>
</feature>
<feature type="compositionally biased region" description="Low complexity" evidence="1">
    <location>
        <begin position="166"/>
        <end position="177"/>
    </location>
</feature>
<evidence type="ECO:0000313" key="3">
    <source>
        <dbReference type="Proteomes" id="UP001500879"/>
    </source>
</evidence>
<protein>
    <recommendedName>
        <fullName evidence="4">Peptidoglycan binding domain-containing protein</fullName>
    </recommendedName>
</protein>
<dbReference type="Proteomes" id="UP001500879">
    <property type="component" value="Unassembled WGS sequence"/>
</dbReference>
<feature type="compositionally biased region" description="Basic and acidic residues" evidence="1">
    <location>
        <begin position="76"/>
        <end position="85"/>
    </location>
</feature>
<reference evidence="3" key="1">
    <citation type="journal article" date="2019" name="Int. J. Syst. Evol. Microbiol.">
        <title>The Global Catalogue of Microorganisms (GCM) 10K type strain sequencing project: providing services to taxonomists for standard genome sequencing and annotation.</title>
        <authorList>
            <consortium name="The Broad Institute Genomics Platform"/>
            <consortium name="The Broad Institute Genome Sequencing Center for Infectious Disease"/>
            <person name="Wu L."/>
            <person name="Ma J."/>
        </authorList>
    </citation>
    <scope>NUCLEOTIDE SEQUENCE [LARGE SCALE GENOMIC DNA]</scope>
    <source>
        <strain evidence="3">JCM 4788</strain>
    </source>
</reference>
<keyword evidence="3" id="KW-1185">Reference proteome</keyword>
<comment type="caution">
    <text evidence="2">The sequence shown here is derived from an EMBL/GenBank/DDBJ whole genome shotgun (WGS) entry which is preliminary data.</text>
</comment>
<gene>
    <name evidence="2" type="ORF">GCM10010357_09930</name>
</gene>
<feature type="compositionally biased region" description="Low complexity" evidence="1">
    <location>
        <begin position="375"/>
        <end position="399"/>
    </location>
</feature>
<dbReference type="EMBL" id="BAAABX010000009">
    <property type="protein sequence ID" value="GAA0391281.1"/>
    <property type="molecule type" value="Genomic_DNA"/>
</dbReference>
<feature type="compositionally biased region" description="Low complexity" evidence="1">
    <location>
        <begin position="507"/>
        <end position="518"/>
    </location>
</feature>
<sequence length="936" mass="90463">MSRESDSPSSGPQGRGGAAYPSGTPPYGPTGDGTPDAPKTETTLTTRIRINIPGSRPIPPVVMRTPVGDEASDADGAPRAERERPAAAAPAPAPEAERPAEKTSDWFAPRKSAGASATPPGGTPTGGAPVGGAPISGMPTGGGAPGGAMAGGAVPGGNPPGGNPSGGLPRRTPQQGPGAPGAGHGPRDLAGGGAAPHPPLPGDPMTAQGPNPAAGANPMAGANAPRPGGQGGAPFSGGPVAGGPGAPGTPGASGGPGSARARRAARRAEPWPGDAAAAPGQGPGGPSPSPSTTGTTPLPGGPIQGGPVQGGPMQGGPLQGGPMQGGAPYLPNDSSTTGAMPVPNDPFAGPQGPAAGAAAPWPGGPGATGQGPVPGGAMSTTGTTPLPGGSMSTTGSTPVPGDPSTTASMPLPGDPFAGPQGQGGGAGAPWTADALTGGAAPQAPGAAQWNGPGAPETTQQFPAPGADQGRQGPRLPFPVGGQAGGRTDTPHAGTPVVPPPGPGAPQGGAVQQGKTAQQGKKKKGGPKGGAQGGPKAPNAPKAQRPGDPAAETLVSGMPPVPGPGGPKKPVDAGAPRVAVPRPKSGGGSAVPKPPVAQGAPSGVPKPAAKPAPKAAAKAAPKKKGRSKVVLLAGGVIVLAGVAYGAGLVMNHSDVPQGTTVLGVDIGGSSKEQAVQKLDAKLGDRANAPLKVTIAGKQAELKPSVAGLSIDTQETVRSVSGRDYNPVTVVGSLVGSSRTAEPTVIVDEEKVAAALKALSGEAGGAKDGTILFKPGKAVAVYGKPYQGIDTGKAVKAVADAYRARAESGTAAPVALPSANQQPKVDNAEVDRMMEEFAKPAMSGRVTIQTDPFHSIPFGPDISLPKILSVKEVNGKLVESYNLDVLKSLYGSKFNGVLIERGNGTKTPVTPQDVAGVLGKALRGKTPAERVGVIKTKG</sequence>
<feature type="compositionally biased region" description="Low complexity" evidence="1">
    <location>
        <begin position="270"/>
        <end position="280"/>
    </location>
</feature>
<feature type="compositionally biased region" description="Low complexity" evidence="1">
    <location>
        <begin position="203"/>
        <end position="227"/>
    </location>
</feature>
<name>A0ABP3I5I3_9ACTN</name>
<feature type="compositionally biased region" description="Gly residues" evidence="1">
    <location>
        <begin position="139"/>
        <end position="156"/>
    </location>
</feature>
<feature type="compositionally biased region" description="Gly residues" evidence="1">
    <location>
        <begin position="178"/>
        <end position="194"/>
    </location>
</feature>
<feature type="compositionally biased region" description="Gly residues" evidence="1">
    <location>
        <begin position="228"/>
        <end position="257"/>
    </location>
</feature>
<feature type="region of interest" description="Disordered" evidence="1">
    <location>
        <begin position="1"/>
        <end position="623"/>
    </location>
</feature>
<dbReference type="RefSeq" id="WP_344020216.1">
    <property type="nucleotide sequence ID" value="NZ_BAAABX010000009.1"/>
</dbReference>
<accession>A0ABP3I5I3</accession>
<evidence type="ECO:0000313" key="2">
    <source>
        <dbReference type="EMBL" id="GAA0391281.1"/>
    </source>
</evidence>
<evidence type="ECO:0000256" key="1">
    <source>
        <dbReference type="SAM" id="MobiDB-lite"/>
    </source>
</evidence>
<evidence type="ECO:0008006" key="4">
    <source>
        <dbReference type="Google" id="ProtNLM"/>
    </source>
</evidence>
<proteinExistence type="predicted"/>
<feature type="compositionally biased region" description="Low complexity" evidence="1">
    <location>
        <begin position="346"/>
        <end position="361"/>
    </location>
</feature>
<feature type="compositionally biased region" description="Gly residues" evidence="1">
    <location>
        <begin position="302"/>
        <end position="324"/>
    </location>
</feature>
<feature type="compositionally biased region" description="Low complexity" evidence="1">
    <location>
        <begin position="533"/>
        <end position="543"/>
    </location>
</feature>
<feature type="compositionally biased region" description="Gly residues" evidence="1">
    <location>
        <begin position="364"/>
        <end position="374"/>
    </location>
</feature>
<feature type="compositionally biased region" description="Low complexity" evidence="1">
    <location>
        <begin position="604"/>
        <end position="618"/>
    </location>
</feature>